<evidence type="ECO:0000313" key="9">
    <source>
        <dbReference type="EMBL" id="CAG9766306.1"/>
    </source>
</evidence>
<dbReference type="GO" id="GO:0051225">
    <property type="term" value="P:spindle assembly"/>
    <property type="evidence" value="ECO:0007669"/>
    <property type="project" value="TreeGrafter"/>
</dbReference>
<dbReference type="InterPro" id="IPR040457">
    <property type="entry name" value="GCP_C"/>
</dbReference>
<dbReference type="Proteomes" id="UP001152799">
    <property type="component" value="Chromosome 3"/>
</dbReference>
<dbReference type="InterPro" id="IPR007259">
    <property type="entry name" value="GCP"/>
</dbReference>
<comment type="subcellular location">
    <subcellularLocation>
        <location evidence="1 6">Cytoplasm</location>
        <location evidence="1 6">Cytoskeleton</location>
        <location evidence="1 6">Microtubule organizing center</location>
    </subcellularLocation>
</comment>
<dbReference type="GO" id="GO:0000922">
    <property type="term" value="C:spindle pole"/>
    <property type="evidence" value="ECO:0007669"/>
    <property type="project" value="InterPro"/>
</dbReference>
<keyword evidence="3 6" id="KW-0963">Cytoplasm</keyword>
<dbReference type="GO" id="GO:0005874">
    <property type="term" value="C:microtubule"/>
    <property type="evidence" value="ECO:0007669"/>
    <property type="project" value="UniProtKB-KW"/>
</dbReference>
<dbReference type="PANTHER" id="PTHR19302:SF27">
    <property type="entry name" value="GAMMA-TUBULIN COMPLEX COMPONENT 4"/>
    <property type="match status" value="1"/>
</dbReference>
<dbReference type="GO" id="GO:0051011">
    <property type="term" value="F:microtubule minus-end binding"/>
    <property type="evidence" value="ECO:0007669"/>
    <property type="project" value="TreeGrafter"/>
</dbReference>
<gene>
    <name evidence="9" type="ORF">CEUTPL_LOCUS6893</name>
</gene>
<evidence type="ECO:0000256" key="3">
    <source>
        <dbReference type="ARBA" id="ARBA00022490"/>
    </source>
</evidence>
<dbReference type="AlphaFoldDB" id="A0A9N9MLS3"/>
<dbReference type="EMBL" id="OU892279">
    <property type="protein sequence ID" value="CAG9766306.1"/>
    <property type="molecule type" value="Genomic_DNA"/>
</dbReference>
<dbReference type="GO" id="GO:0007020">
    <property type="term" value="P:microtubule nucleation"/>
    <property type="evidence" value="ECO:0007669"/>
    <property type="project" value="InterPro"/>
</dbReference>
<dbReference type="InterPro" id="IPR042241">
    <property type="entry name" value="GCP_C_sf"/>
</dbReference>
<accession>A0A9N9MLS3</accession>
<organism evidence="9 10">
    <name type="scientific">Ceutorhynchus assimilis</name>
    <name type="common">cabbage seed weevil</name>
    <dbReference type="NCBI Taxonomy" id="467358"/>
    <lineage>
        <taxon>Eukaryota</taxon>
        <taxon>Metazoa</taxon>
        <taxon>Ecdysozoa</taxon>
        <taxon>Arthropoda</taxon>
        <taxon>Hexapoda</taxon>
        <taxon>Insecta</taxon>
        <taxon>Pterygota</taxon>
        <taxon>Neoptera</taxon>
        <taxon>Endopterygota</taxon>
        <taxon>Coleoptera</taxon>
        <taxon>Polyphaga</taxon>
        <taxon>Cucujiformia</taxon>
        <taxon>Curculionidae</taxon>
        <taxon>Ceutorhynchinae</taxon>
        <taxon>Ceutorhynchus</taxon>
    </lineage>
</organism>
<evidence type="ECO:0000256" key="2">
    <source>
        <dbReference type="ARBA" id="ARBA00010337"/>
    </source>
</evidence>
<dbReference type="InterPro" id="IPR041470">
    <property type="entry name" value="GCP_N"/>
</dbReference>
<sequence>MIHELLFNLYHHPGVAIDDADWTHLFELPQFLHPGEEKLLQLIISVGMDYHKITSFTNEVLNQNCVKESGQNQSFQGGPYLTAFCNGIQEALGDYRKEIIKLENTFLAYPQLSLTDILSSVNKFKGLFDVLKSMIRKIQIEELHGCLLMSGLHQYIHCGIEQIEKSAVAIIKTINTVFYQHLCNWIVCGNLVDPYNEFFICDGKVADENFLYPEQLAEYIEQLSDNANSSYSIAKKAKIRRPPPVRKFYINWEKVPMFISEDSAESILFMGRIVWIIRNDPKKEENIDDYNTKFKRDIWEGKEIEYYNKIQVLADQSFNAVQFKKTIEECRTKLTKFLWSIMLEEGNLVDHLKLIRDFFALGKGELFQQFLTASNTNLKNVPANALMQQINFLFHETSRKIYGENDKTYQKFELSSNHVETSNSNLWQHLQLNFEIQWPLHIVDRRVWTLRQNLMFLVNNLQYYMQVNVIETQFSIILKAVESASEFEDFIKIHQEFITNLLAKSFVLTPDESQDSKSKYRLYQVPALQNNVPSKVYRVITRLLELCDEFSLIANTWEASLTEADNEELESFQKRSDIAIETLLVVLHRFHKKVSGGHLLQLLMHLDFNRYFSRNKADCNLTAALNGY</sequence>
<evidence type="ECO:0000313" key="10">
    <source>
        <dbReference type="Proteomes" id="UP001152799"/>
    </source>
</evidence>
<dbReference type="GO" id="GO:0000930">
    <property type="term" value="C:gamma-tubulin complex"/>
    <property type="evidence" value="ECO:0007669"/>
    <property type="project" value="TreeGrafter"/>
</dbReference>
<evidence type="ECO:0000256" key="6">
    <source>
        <dbReference type="RuleBase" id="RU363050"/>
    </source>
</evidence>
<feature type="domain" description="Gamma tubulin complex component C-terminal" evidence="7">
    <location>
        <begin position="446"/>
        <end position="612"/>
    </location>
</feature>
<keyword evidence="4 6" id="KW-0493">Microtubule</keyword>
<comment type="similarity">
    <text evidence="2 6">Belongs to the TUBGCP family.</text>
</comment>
<feature type="domain" description="Gamma tubulin complex component protein N-terminal" evidence="8">
    <location>
        <begin position="2"/>
        <end position="345"/>
    </location>
</feature>
<dbReference type="GO" id="GO:0031122">
    <property type="term" value="P:cytoplasmic microtubule organization"/>
    <property type="evidence" value="ECO:0007669"/>
    <property type="project" value="TreeGrafter"/>
</dbReference>
<evidence type="ECO:0000256" key="1">
    <source>
        <dbReference type="ARBA" id="ARBA00004267"/>
    </source>
</evidence>
<evidence type="ECO:0000256" key="4">
    <source>
        <dbReference type="ARBA" id="ARBA00022701"/>
    </source>
</evidence>
<evidence type="ECO:0000256" key="5">
    <source>
        <dbReference type="ARBA" id="ARBA00023212"/>
    </source>
</evidence>
<dbReference type="Pfam" id="PF17681">
    <property type="entry name" value="GCP_N_terminal"/>
    <property type="match status" value="1"/>
</dbReference>
<name>A0A9N9MLS3_9CUCU</name>
<evidence type="ECO:0000259" key="7">
    <source>
        <dbReference type="Pfam" id="PF04130"/>
    </source>
</evidence>
<dbReference type="GO" id="GO:0000278">
    <property type="term" value="P:mitotic cell cycle"/>
    <property type="evidence" value="ECO:0007669"/>
    <property type="project" value="TreeGrafter"/>
</dbReference>
<dbReference type="Gene3D" id="1.20.120.1900">
    <property type="entry name" value="Gamma-tubulin complex, C-terminal domain"/>
    <property type="match status" value="2"/>
</dbReference>
<keyword evidence="5 6" id="KW-0206">Cytoskeleton</keyword>
<dbReference type="PANTHER" id="PTHR19302">
    <property type="entry name" value="GAMMA TUBULIN COMPLEX PROTEIN"/>
    <property type="match status" value="1"/>
</dbReference>
<feature type="domain" description="Gamma tubulin complex component C-terminal" evidence="7">
    <location>
        <begin position="348"/>
        <end position="443"/>
    </location>
</feature>
<evidence type="ECO:0000259" key="8">
    <source>
        <dbReference type="Pfam" id="PF17681"/>
    </source>
</evidence>
<dbReference type="GO" id="GO:0043015">
    <property type="term" value="F:gamma-tubulin binding"/>
    <property type="evidence" value="ECO:0007669"/>
    <property type="project" value="InterPro"/>
</dbReference>
<reference evidence="9" key="1">
    <citation type="submission" date="2022-01" db="EMBL/GenBank/DDBJ databases">
        <authorList>
            <person name="King R."/>
        </authorList>
    </citation>
    <scope>NUCLEOTIDE SEQUENCE</scope>
</reference>
<dbReference type="OrthoDB" id="78652at2759"/>
<proteinExistence type="inferred from homology"/>
<dbReference type="GO" id="GO:0051321">
    <property type="term" value="P:meiotic cell cycle"/>
    <property type="evidence" value="ECO:0007669"/>
    <property type="project" value="TreeGrafter"/>
</dbReference>
<keyword evidence="10" id="KW-1185">Reference proteome</keyword>
<dbReference type="Pfam" id="PF04130">
    <property type="entry name" value="GCP_C_terminal"/>
    <property type="match status" value="2"/>
</dbReference>
<protein>
    <recommendedName>
        <fullName evidence="6">Gamma-tubulin complex component</fullName>
    </recommendedName>
</protein>